<keyword evidence="4" id="KW-1185">Reference proteome</keyword>
<dbReference type="EMBL" id="FOCV01000082">
    <property type="protein sequence ID" value="SEP31892.1"/>
    <property type="molecule type" value="Genomic_DNA"/>
</dbReference>
<name>A0A1H8WW92_9HYPH</name>
<dbReference type="Proteomes" id="UP000198939">
    <property type="component" value="Unassembled WGS sequence"/>
</dbReference>
<organism evidence="1 3">
    <name type="scientific">Rhizobium tibeticum</name>
    <dbReference type="NCBI Taxonomy" id="501024"/>
    <lineage>
        <taxon>Bacteria</taxon>
        <taxon>Pseudomonadati</taxon>
        <taxon>Pseudomonadota</taxon>
        <taxon>Alphaproteobacteria</taxon>
        <taxon>Hyphomicrobiales</taxon>
        <taxon>Rhizobiaceae</taxon>
        <taxon>Rhizobium/Agrobacterium group</taxon>
        <taxon>Rhizobium</taxon>
    </lineage>
</organism>
<evidence type="ECO:0000313" key="1">
    <source>
        <dbReference type="EMBL" id="SEI21850.1"/>
    </source>
</evidence>
<sequence length="78" mass="8399">MEVALTDRLHSHEHCALEDVIPLRHLAGGATPARRVREDRPVGGTAPPAVFFSVSSVGWSVPNPGGFWFVAGHQKLVC</sequence>
<dbReference type="EMBL" id="FNXB01000098">
    <property type="protein sequence ID" value="SEI21850.1"/>
    <property type="molecule type" value="Genomic_DNA"/>
</dbReference>
<proteinExistence type="predicted"/>
<gene>
    <name evidence="1" type="ORF">RTCCBAU85039_6740</name>
    <name evidence="2" type="ORF">SAMN05216228_10825</name>
</gene>
<evidence type="ECO:0000313" key="4">
    <source>
        <dbReference type="Proteomes" id="UP000198939"/>
    </source>
</evidence>
<evidence type="ECO:0000313" key="3">
    <source>
        <dbReference type="Proteomes" id="UP000183063"/>
    </source>
</evidence>
<dbReference type="AlphaFoldDB" id="A0A1H8WW92"/>
<reference evidence="1" key="3">
    <citation type="submission" date="2016-10" db="EMBL/GenBank/DDBJ databases">
        <authorList>
            <person name="de Groot N.N."/>
        </authorList>
    </citation>
    <scope>NUCLEOTIDE SEQUENCE [LARGE SCALE GENOMIC DNA]</scope>
    <source>
        <strain evidence="1">CCBAU85039</strain>
    </source>
</reference>
<accession>A0A1H8WW92</accession>
<reference evidence="3" key="1">
    <citation type="submission" date="2016-10" db="EMBL/GenBank/DDBJ databases">
        <authorList>
            <person name="Wibberg D."/>
        </authorList>
    </citation>
    <scope>NUCLEOTIDE SEQUENCE [LARGE SCALE GENOMIC DNA]</scope>
</reference>
<reference evidence="2 4" key="2">
    <citation type="submission" date="2016-10" db="EMBL/GenBank/DDBJ databases">
        <authorList>
            <person name="Varghese N."/>
            <person name="Submissions S."/>
        </authorList>
    </citation>
    <scope>NUCLEOTIDE SEQUENCE [LARGE SCALE GENOMIC DNA]</scope>
    <source>
        <strain evidence="2 4">CGMCC 1.7071</strain>
    </source>
</reference>
<dbReference type="Proteomes" id="UP000183063">
    <property type="component" value="Unassembled WGS sequence"/>
</dbReference>
<evidence type="ECO:0000313" key="2">
    <source>
        <dbReference type="EMBL" id="SEP31892.1"/>
    </source>
</evidence>
<protein>
    <submittedName>
        <fullName evidence="1">Uncharacterized protein</fullName>
    </submittedName>
</protein>